<dbReference type="GO" id="GO:0009003">
    <property type="term" value="F:signal peptidase activity"/>
    <property type="evidence" value="ECO:0007669"/>
    <property type="project" value="UniProtKB-EC"/>
</dbReference>
<evidence type="ECO:0000256" key="5">
    <source>
        <dbReference type="SAM" id="Phobius"/>
    </source>
</evidence>
<evidence type="ECO:0000256" key="2">
    <source>
        <dbReference type="ARBA" id="ARBA00009370"/>
    </source>
</evidence>
<evidence type="ECO:0000256" key="4">
    <source>
        <dbReference type="ARBA" id="ARBA00022801"/>
    </source>
</evidence>
<dbReference type="SUPFAM" id="SSF51306">
    <property type="entry name" value="LexA/Signal peptidase"/>
    <property type="match status" value="1"/>
</dbReference>
<dbReference type="GO" id="GO:0016020">
    <property type="term" value="C:membrane"/>
    <property type="evidence" value="ECO:0007669"/>
    <property type="project" value="InterPro"/>
</dbReference>
<dbReference type="PRINTS" id="PR00727">
    <property type="entry name" value="LEADERPTASE"/>
</dbReference>
<dbReference type="EMBL" id="CAEZWE010000020">
    <property type="protein sequence ID" value="CAB4649566.1"/>
    <property type="molecule type" value="Genomic_DNA"/>
</dbReference>
<keyword evidence="4" id="KW-0378">Hydrolase</keyword>
<feature type="transmembrane region" description="Helical" evidence="5">
    <location>
        <begin position="23"/>
        <end position="42"/>
    </location>
</feature>
<dbReference type="PROSITE" id="PS00761">
    <property type="entry name" value="SPASE_I_3"/>
    <property type="match status" value="1"/>
</dbReference>
<dbReference type="PROSITE" id="PS00760">
    <property type="entry name" value="SPASE_I_2"/>
    <property type="match status" value="1"/>
</dbReference>
<dbReference type="InterPro" id="IPR019757">
    <property type="entry name" value="Pept_S26A_signal_pept_1_Lys-AS"/>
</dbReference>
<dbReference type="Gene3D" id="2.10.109.10">
    <property type="entry name" value="Umud Fragment, subunit A"/>
    <property type="match status" value="1"/>
</dbReference>
<dbReference type="EC" id="3.4.21.89" evidence="3"/>
<evidence type="ECO:0000256" key="3">
    <source>
        <dbReference type="ARBA" id="ARBA00013208"/>
    </source>
</evidence>
<dbReference type="PANTHER" id="PTHR43390:SF1">
    <property type="entry name" value="CHLOROPLAST PROCESSING PEPTIDASE"/>
    <property type="match status" value="1"/>
</dbReference>
<accession>A0A6J6KK15</accession>
<dbReference type="AlphaFoldDB" id="A0A6J6KK15"/>
<feature type="domain" description="Peptidase S26" evidence="6">
    <location>
        <begin position="21"/>
        <end position="189"/>
    </location>
</feature>
<dbReference type="GO" id="GO:0004252">
    <property type="term" value="F:serine-type endopeptidase activity"/>
    <property type="evidence" value="ECO:0007669"/>
    <property type="project" value="InterPro"/>
</dbReference>
<proteinExistence type="inferred from homology"/>
<evidence type="ECO:0000256" key="1">
    <source>
        <dbReference type="ARBA" id="ARBA00000677"/>
    </source>
</evidence>
<dbReference type="Pfam" id="PF10502">
    <property type="entry name" value="Peptidase_S26"/>
    <property type="match status" value="1"/>
</dbReference>
<dbReference type="GO" id="GO:0006465">
    <property type="term" value="P:signal peptide processing"/>
    <property type="evidence" value="ECO:0007669"/>
    <property type="project" value="InterPro"/>
</dbReference>
<dbReference type="InterPro" id="IPR036286">
    <property type="entry name" value="LexA/Signal_pep-like_sf"/>
</dbReference>
<evidence type="ECO:0000259" key="6">
    <source>
        <dbReference type="Pfam" id="PF10502"/>
    </source>
</evidence>
<dbReference type="NCBIfam" id="TIGR02227">
    <property type="entry name" value="sigpep_I_bact"/>
    <property type="match status" value="1"/>
</dbReference>
<dbReference type="CDD" id="cd06530">
    <property type="entry name" value="S26_SPase_I"/>
    <property type="match status" value="1"/>
</dbReference>
<sequence length="197" mass="22077">MHEDELLDLEEESPSASKIFRDWIFVIVIALGAAMLVRVFVLQQFYISGPSMETSLFQDDRVLVNKLSYRLHDINHGDVIVFDRVTTSGGVVEHDDLIKRVIAVGGDSIQIKKCEVWVNGVVVEEPYLGATVEGEDLNSRCRVVDMPSLTVPDDQLFVMGDNRAESFDSRSFGPIPKKLVIGRAFAVVWPLGSLRWL</sequence>
<comment type="similarity">
    <text evidence="2">Belongs to the peptidase S26 family.</text>
</comment>
<dbReference type="InterPro" id="IPR019533">
    <property type="entry name" value="Peptidase_S26"/>
</dbReference>
<evidence type="ECO:0000313" key="7">
    <source>
        <dbReference type="EMBL" id="CAB4649566.1"/>
    </source>
</evidence>
<dbReference type="InterPro" id="IPR019758">
    <property type="entry name" value="Pept_S26A_signal_pept_1_CS"/>
</dbReference>
<dbReference type="InterPro" id="IPR000223">
    <property type="entry name" value="Pept_S26A_signal_pept_1"/>
</dbReference>
<dbReference type="PANTHER" id="PTHR43390">
    <property type="entry name" value="SIGNAL PEPTIDASE I"/>
    <property type="match status" value="1"/>
</dbReference>
<keyword evidence="5" id="KW-0812">Transmembrane</keyword>
<keyword evidence="5" id="KW-1133">Transmembrane helix</keyword>
<protein>
    <recommendedName>
        <fullName evidence="3">signal peptidase I</fullName>
        <ecNumber evidence="3">3.4.21.89</ecNumber>
    </recommendedName>
</protein>
<reference evidence="7" key="1">
    <citation type="submission" date="2020-05" db="EMBL/GenBank/DDBJ databases">
        <authorList>
            <person name="Chiriac C."/>
            <person name="Salcher M."/>
            <person name="Ghai R."/>
            <person name="Kavagutti S V."/>
        </authorList>
    </citation>
    <scope>NUCLEOTIDE SEQUENCE</scope>
</reference>
<comment type="catalytic activity">
    <reaction evidence="1">
        <text>Cleavage of hydrophobic, N-terminal signal or leader sequences from secreted and periplasmic proteins.</text>
        <dbReference type="EC" id="3.4.21.89"/>
    </reaction>
</comment>
<keyword evidence="5" id="KW-0472">Membrane</keyword>
<gene>
    <name evidence="7" type="ORF">UFOPK2169_00670</name>
</gene>
<name>A0A6J6KK15_9ZZZZ</name>
<organism evidence="7">
    <name type="scientific">freshwater metagenome</name>
    <dbReference type="NCBI Taxonomy" id="449393"/>
    <lineage>
        <taxon>unclassified sequences</taxon>
        <taxon>metagenomes</taxon>
        <taxon>ecological metagenomes</taxon>
    </lineage>
</organism>